<dbReference type="InterPro" id="IPR050204">
    <property type="entry name" value="AraC_XylS_family_regulators"/>
</dbReference>
<evidence type="ECO:0000313" key="5">
    <source>
        <dbReference type="EMBL" id="MTD16003.1"/>
    </source>
</evidence>
<dbReference type="Proteomes" id="UP000460221">
    <property type="component" value="Unassembled WGS sequence"/>
</dbReference>
<organism evidence="5 6">
    <name type="scientific">Nakamurella alba</name>
    <dbReference type="NCBI Taxonomy" id="2665158"/>
    <lineage>
        <taxon>Bacteria</taxon>
        <taxon>Bacillati</taxon>
        <taxon>Actinomycetota</taxon>
        <taxon>Actinomycetes</taxon>
        <taxon>Nakamurellales</taxon>
        <taxon>Nakamurellaceae</taxon>
        <taxon>Nakamurella</taxon>
    </lineage>
</organism>
<gene>
    <name evidence="5" type="ORF">GIS00_18870</name>
</gene>
<dbReference type="Gene3D" id="1.10.10.60">
    <property type="entry name" value="Homeodomain-like"/>
    <property type="match status" value="1"/>
</dbReference>
<dbReference type="EMBL" id="WLYK01000008">
    <property type="protein sequence ID" value="MTD16003.1"/>
    <property type="molecule type" value="Genomic_DNA"/>
</dbReference>
<keyword evidence="6" id="KW-1185">Reference proteome</keyword>
<evidence type="ECO:0000256" key="2">
    <source>
        <dbReference type="ARBA" id="ARBA00023125"/>
    </source>
</evidence>
<proteinExistence type="predicted"/>
<keyword evidence="2" id="KW-0238">DNA-binding</keyword>
<dbReference type="Pfam" id="PF20240">
    <property type="entry name" value="DUF6597"/>
    <property type="match status" value="1"/>
</dbReference>
<dbReference type="Pfam" id="PF12833">
    <property type="entry name" value="HTH_18"/>
    <property type="match status" value="1"/>
</dbReference>
<dbReference type="SMART" id="SM00342">
    <property type="entry name" value="HTH_ARAC"/>
    <property type="match status" value="1"/>
</dbReference>
<keyword evidence="1" id="KW-0805">Transcription regulation</keyword>
<dbReference type="PROSITE" id="PS01124">
    <property type="entry name" value="HTH_ARAC_FAMILY_2"/>
    <property type="match status" value="1"/>
</dbReference>
<evidence type="ECO:0000256" key="3">
    <source>
        <dbReference type="ARBA" id="ARBA00023163"/>
    </source>
</evidence>
<sequence>MSGPSVCGPDRSWCCGVGPVLQNSDVRQTSDEEPILPRDRHGVLHPANLPRFAARRYSPSPAAATLVDGYWEVSWRLPPGESIRQRVIEFPAITLTLESGEVPAPLVLTGVHSRAWVREISGEGTAFGIRLRPAGIVLLGGLTPQQVADRTVPVTADDPDPAVHALLVAVARAGDAAGRIRLMDDHAAAAASRAGELHLLANRVVDRLLADVHRPGGAELAGLVGAGERSVQRALRATLGRGPTWVARRIRLQEVARLLATRPDLDITSVAADLGYTDQAHLTTDFRGVAGVTPAAYRRSVVAGS</sequence>
<dbReference type="InterPro" id="IPR018060">
    <property type="entry name" value="HTH_AraC"/>
</dbReference>
<dbReference type="PANTHER" id="PTHR46796">
    <property type="entry name" value="HTH-TYPE TRANSCRIPTIONAL ACTIVATOR RHAS-RELATED"/>
    <property type="match status" value="1"/>
</dbReference>
<reference evidence="5 6" key="1">
    <citation type="submission" date="2019-11" db="EMBL/GenBank/DDBJ databases">
        <authorList>
            <person name="Jiang L.-Q."/>
        </authorList>
    </citation>
    <scope>NUCLEOTIDE SEQUENCE [LARGE SCALE GENOMIC DNA]</scope>
    <source>
        <strain evidence="5 6">YIM 132087</strain>
    </source>
</reference>
<dbReference type="InterPro" id="IPR046532">
    <property type="entry name" value="DUF6597"/>
</dbReference>
<keyword evidence="3" id="KW-0804">Transcription</keyword>
<protein>
    <submittedName>
        <fullName evidence="5">Helix-turn-helix domain-containing protein</fullName>
    </submittedName>
</protein>
<dbReference type="AlphaFoldDB" id="A0A7K1FRY7"/>
<name>A0A7K1FRY7_9ACTN</name>
<accession>A0A7K1FRY7</accession>
<dbReference type="GO" id="GO:0003700">
    <property type="term" value="F:DNA-binding transcription factor activity"/>
    <property type="evidence" value="ECO:0007669"/>
    <property type="project" value="InterPro"/>
</dbReference>
<evidence type="ECO:0000313" key="6">
    <source>
        <dbReference type="Proteomes" id="UP000460221"/>
    </source>
</evidence>
<dbReference type="InterPro" id="IPR009057">
    <property type="entry name" value="Homeodomain-like_sf"/>
</dbReference>
<evidence type="ECO:0000259" key="4">
    <source>
        <dbReference type="PROSITE" id="PS01124"/>
    </source>
</evidence>
<dbReference type="SUPFAM" id="SSF46689">
    <property type="entry name" value="Homeodomain-like"/>
    <property type="match status" value="1"/>
</dbReference>
<dbReference type="PANTHER" id="PTHR46796:SF15">
    <property type="entry name" value="BLL1074 PROTEIN"/>
    <property type="match status" value="1"/>
</dbReference>
<feature type="domain" description="HTH araC/xylS-type" evidence="4">
    <location>
        <begin position="202"/>
        <end position="300"/>
    </location>
</feature>
<comment type="caution">
    <text evidence="5">The sequence shown here is derived from an EMBL/GenBank/DDBJ whole genome shotgun (WGS) entry which is preliminary data.</text>
</comment>
<dbReference type="GO" id="GO:0043565">
    <property type="term" value="F:sequence-specific DNA binding"/>
    <property type="evidence" value="ECO:0007669"/>
    <property type="project" value="InterPro"/>
</dbReference>
<evidence type="ECO:0000256" key="1">
    <source>
        <dbReference type="ARBA" id="ARBA00023015"/>
    </source>
</evidence>